<accession>A0ABP0MVH8</accession>
<dbReference type="InterPro" id="IPR032675">
    <property type="entry name" value="LRR_dom_sf"/>
</dbReference>
<feature type="compositionally biased region" description="Low complexity" evidence="1">
    <location>
        <begin position="365"/>
        <end position="380"/>
    </location>
</feature>
<proteinExistence type="predicted"/>
<evidence type="ECO:0000313" key="2">
    <source>
        <dbReference type="EMBL" id="CAK9055128.1"/>
    </source>
</evidence>
<evidence type="ECO:0000313" key="3">
    <source>
        <dbReference type="Proteomes" id="UP001642464"/>
    </source>
</evidence>
<feature type="compositionally biased region" description="Polar residues" evidence="1">
    <location>
        <begin position="416"/>
        <end position="427"/>
    </location>
</feature>
<feature type="compositionally biased region" description="Acidic residues" evidence="1">
    <location>
        <begin position="398"/>
        <end position="408"/>
    </location>
</feature>
<dbReference type="SUPFAM" id="SSF52047">
    <property type="entry name" value="RNI-like"/>
    <property type="match status" value="1"/>
</dbReference>
<protein>
    <submittedName>
        <fullName evidence="2">Sulfate transporter YvdB</fullName>
    </submittedName>
</protein>
<dbReference type="Gene3D" id="3.80.10.10">
    <property type="entry name" value="Ribonuclease Inhibitor"/>
    <property type="match status" value="1"/>
</dbReference>
<keyword evidence="3" id="KW-1185">Reference proteome</keyword>
<gene>
    <name evidence="2" type="ORF">SCF082_LOCUS29853</name>
</gene>
<feature type="non-terminal residue" evidence="2">
    <location>
        <position position="455"/>
    </location>
</feature>
<sequence>MMVKGSTAIGQVKPVVQRQLLNFAAQGATGSARAWRPRDALPEQPSKVLLCVQAGVLCMDLSWKNAGQQIATYLTDAFFKELVDVALEKADSECVYMDINLSGCDLQADGLALVVSFLIRLHKVTPPICVQCFRCYDNDYLGDDGVCKMTELIQSQPFPIKEIHLSRTGISEMGAATLILAVLASDKYPFQTNGHWTGCWIRLDKNSIHAPNALITAMEATQMKKRHVGCVRTVVRGDREWTRFRSPGWANSREVTPAVLLYLLNEQSGQFGAVGSIKESASAMRCARQAVATAHQQLLGTSAGITGDALAEDAEPETRVVVARWARKEKGNVTKEARPDGAAATSSQAPETEIPPVPEKDKKPQQNQQPEQTEQPQQPQLVSSGEAAGQPSPTSPEEPMDPELEEESANAPAPQNVPSPQEISLISPSIPIHQKKGKNKIAPEFMAPTAEPSRV</sequence>
<name>A0ABP0MVH8_9DINO</name>
<reference evidence="2 3" key="1">
    <citation type="submission" date="2024-02" db="EMBL/GenBank/DDBJ databases">
        <authorList>
            <person name="Chen Y."/>
            <person name="Shah S."/>
            <person name="Dougan E. K."/>
            <person name="Thang M."/>
            <person name="Chan C."/>
        </authorList>
    </citation>
    <scope>NUCLEOTIDE SEQUENCE [LARGE SCALE GENOMIC DNA]</scope>
</reference>
<dbReference type="EMBL" id="CAXAMM010024336">
    <property type="protein sequence ID" value="CAK9055128.1"/>
    <property type="molecule type" value="Genomic_DNA"/>
</dbReference>
<organism evidence="2 3">
    <name type="scientific">Durusdinium trenchii</name>
    <dbReference type="NCBI Taxonomy" id="1381693"/>
    <lineage>
        <taxon>Eukaryota</taxon>
        <taxon>Sar</taxon>
        <taxon>Alveolata</taxon>
        <taxon>Dinophyceae</taxon>
        <taxon>Suessiales</taxon>
        <taxon>Symbiodiniaceae</taxon>
        <taxon>Durusdinium</taxon>
    </lineage>
</organism>
<comment type="caution">
    <text evidence="2">The sequence shown here is derived from an EMBL/GenBank/DDBJ whole genome shotgun (WGS) entry which is preliminary data.</text>
</comment>
<feature type="region of interest" description="Disordered" evidence="1">
    <location>
        <begin position="331"/>
        <end position="455"/>
    </location>
</feature>
<evidence type="ECO:0000256" key="1">
    <source>
        <dbReference type="SAM" id="MobiDB-lite"/>
    </source>
</evidence>
<dbReference type="Proteomes" id="UP001642464">
    <property type="component" value="Unassembled WGS sequence"/>
</dbReference>